<feature type="region of interest" description="Disordered" evidence="2">
    <location>
        <begin position="404"/>
        <end position="429"/>
    </location>
</feature>
<gene>
    <name evidence="3" type="ORF">SAMN04489726_4083</name>
</gene>
<protein>
    <submittedName>
        <fullName evidence="3">Cytochrome P450</fullName>
    </submittedName>
</protein>
<organism evidence="3 4">
    <name type="scientific">Allokutzneria albata</name>
    <name type="common">Kibdelosporangium albatum</name>
    <dbReference type="NCBI Taxonomy" id="211114"/>
    <lineage>
        <taxon>Bacteria</taxon>
        <taxon>Bacillati</taxon>
        <taxon>Actinomycetota</taxon>
        <taxon>Actinomycetes</taxon>
        <taxon>Pseudonocardiales</taxon>
        <taxon>Pseudonocardiaceae</taxon>
        <taxon>Allokutzneria</taxon>
    </lineage>
</organism>
<feature type="region of interest" description="Disordered" evidence="2">
    <location>
        <begin position="1"/>
        <end position="25"/>
    </location>
</feature>
<dbReference type="GO" id="GO:0016705">
    <property type="term" value="F:oxidoreductase activity, acting on paired donors, with incorporation or reduction of molecular oxygen"/>
    <property type="evidence" value="ECO:0007669"/>
    <property type="project" value="InterPro"/>
</dbReference>
<dbReference type="PRINTS" id="PR00359">
    <property type="entry name" value="BP450"/>
</dbReference>
<dbReference type="AlphaFoldDB" id="A0A1G9XA67"/>
<evidence type="ECO:0000256" key="2">
    <source>
        <dbReference type="SAM" id="MobiDB-lite"/>
    </source>
</evidence>
<dbReference type="InterPro" id="IPR001128">
    <property type="entry name" value="Cyt_P450"/>
</dbReference>
<name>A0A1G9XA67_ALLAB</name>
<proteinExistence type="inferred from homology"/>
<dbReference type="Gene3D" id="1.10.630.10">
    <property type="entry name" value="Cytochrome P450"/>
    <property type="match status" value="1"/>
</dbReference>
<feature type="compositionally biased region" description="Basic and acidic residues" evidence="2">
    <location>
        <begin position="11"/>
        <end position="25"/>
    </location>
</feature>
<dbReference type="GO" id="GO:0020037">
    <property type="term" value="F:heme binding"/>
    <property type="evidence" value="ECO:0007669"/>
    <property type="project" value="InterPro"/>
</dbReference>
<dbReference type="EMBL" id="LT629701">
    <property type="protein sequence ID" value="SDM93628.1"/>
    <property type="molecule type" value="Genomic_DNA"/>
</dbReference>
<dbReference type="GO" id="GO:0005506">
    <property type="term" value="F:iron ion binding"/>
    <property type="evidence" value="ECO:0007669"/>
    <property type="project" value="InterPro"/>
</dbReference>
<dbReference type="GO" id="GO:0004497">
    <property type="term" value="F:monooxygenase activity"/>
    <property type="evidence" value="ECO:0007669"/>
    <property type="project" value="InterPro"/>
</dbReference>
<accession>A0A1G9XA67</accession>
<dbReference type="InterPro" id="IPR002397">
    <property type="entry name" value="Cyt_P450_B"/>
</dbReference>
<dbReference type="InterPro" id="IPR036396">
    <property type="entry name" value="Cyt_P450_sf"/>
</dbReference>
<dbReference type="SUPFAM" id="SSF48264">
    <property type="entry name" value="Cytochrome P450"/>
    <property type="match status" value="1"/>
</dbReference>
<dbReference type="eggNOG" id="COG2124">
    <property type="taxonomic scope" value="Bacteria"/>
</dbReference>
<comment type="similarity">
    <text evidence="1">Belongs to the cytochrome P450 family.</text>
</comment>
<dbReference type="PANTHER" id="PTHR46696:SF1">
    <property type="entry name" value="CYTOCHROME P450 YJIB-RELATED"/>
    <property type="match status" value="1"/>
</dbReference>
<dbReference type="Pfam" id="PF00067">
    <property type="entry name" value="p450"/>
    <property type="match status" value="1"/>
</dbReference>
<dbReference type="STRING" id="211114.SAMN04489726_4083"/>
<evidence type="ECO:0000256" key="1">
    <source>
        <dbReference type="ARBA" id="ARBA00010617"/>
    </source>
</evidence>
<sequence length="429" mass="47221">MVEALGARPTTADRERHRAMREADPVARDPDSGRWLVYRYEDAARVLTDHAAFTSEYASSSAVVSRLFSGREPVVITPAMHRELRRTVSRRFTPGVVAALGSRVLTVTTELLDRVAGDERIDLATDLAFPLPVRVIAELLGVPQEDMDSVLEWVDALCGNDSQPPLVPAQRRVSACDARAELLAYLSALVAQYRRKGASVTMLDPASGSSALTAEFLKTEIDGKRLDDGQAVALLGLLLLSGHLTTTSLLASVVLCLDAFPAVSDEVRAFPELLAPTIEEVLRYSTPVSRVTRRAKLDVDLGGRRVLAGEQVVVVMDSVNQDERRFPDPERFDIHRRRTSRLSTGYGLPFGPGSPVARLQTRMALELLLWRYCEISVDRAALRAQLIGWITVPTSMPLRVRSKRAVHNAEVPPTGLQGSHLSRGRRHSR</sequence>
<evidence type="ECO:0000313" key="3">
    <source>
        <dbReference type="EMBL" id="SDM93628.1"/>
    </source>
</evidence>
<keyword evidence="4" id="KW-1185">Reference proteome</keyword>
<reference evidence="3 4" key="1">
    <citation type="submission" date="2016-10" db="EMBL/GenBank/DDBJ databases">
        <authorList>
            <person name="de Groot N.N."/>
        </authorList>
    </citation>
    <scope>NUCLEOTIDE SEQUENCE [LARGE SCALE GENOMIC DNA]</scope>
    <source>
        <strain evidence="3 4">DSM 44149</strain>
    </source>
</reference>
<dbReference type="PANTHER" id="PTHR46696">
    <property type="entry name" value="P450, PUTATIVE (EUROFUNG)-RELATED"/>
    <property type="match status" value="1"/>
</dbReference>
<dbReference type="Proteomes" id="UP000183376">
    <property type="component" value="Chromosome I"/>
</dbReference>
<evidence type="ECO:0000313" key="4">
    <source>
        <dbReference type="Proteomes" id="UP000183376"/>
    </source>
</evidence>